<dbReference type="EMBL" id="CP091430">
    <property type="protein sequence ID" value="UVI29981.1"/>
    <property type="molecule type" value="Genomic_DNA"/>
</dbReference>
<dbReference type="Proteomes" id="UP001057877">
    <property type="component" value="Chromosome"/>
</dbReference>
<feature type="domain" description="Protein kinase" evidence="1">
    <location>
        <begin position="47"/>
        <end position="226"/>
    </location>
</feature>
<keyword evidence="2" id="KW-0723">Serine/threonine-protein kinase</keyword>
<dbReference type="InterPro" id="IPR011009">
    <property type="entry name" value="Kinase-like_dom_sf"/>
</dbReference>
<protein>
    <submittedName>
        <fullName evidence="2">Serine/threonine protein kinase</fullName>
    </submittedName>
</protein>
<evidence type="ECO:0000259" key="1">
    <source>
        <dbReference type="PROSITE" id="PS50011"/>
    </source>
</evidence>
<dbReference type="InterPro" id="IPR000719">
    <property type="entry name" value="Prot_kinase_dom"/>
</dbReference>
<dbReference type="PROSITE" id="PS50011">
    <property type="entry name" value="PROTEIN_KINASE_DOM"/>
    <property type="match status" value="1"/>
</dbReference>
<name>A0ABY5S7S3_9BACL</name>
<dbReference type="Gene3D" id="1.10.510.10">
    <property type="entry name" value="Transferase(Phosphotransferase) domain 1"/>
    <property type="match status" value="1"/>
</dbReference>
<sequence>MTEGAKSDVINPNQIREFASWVEQSLLPELVLESVHDGEPIIVRRYPEQWSKLGAGNYAGVFAHPLADDLVVKVYTPGRGGFEDEVEVYGRLGEHAAYSQCYDANETGGFRYLILKRLRGKTLYQCILEGIPIPARAIEDVDEALDYARSRGLRPHDVHGKNIMINEGRGFVVDVSDFLKQDACTMWDDMKKAYKHLYLPYLSKRPVPIPEWIMDGVRKGYRLFKS</sequence>
<organism evidence="2 3">
    <name type="scientific">Paenibacillus spongiae</name>
    <dbReference type="NCBI Taxonomy" id="2909671"/>
    <lineage>
        <taxon>Bacteria</taxon>
        <taxon>Bacillati</taxon>
        <taxon>Bacillota</taxon>
        <taxon>Bacilli</taxon>
        <taxon>Bacillales</taxon>
        <taxon>Paenibacillaceae</taxon>
        <taxon>Paenibacillus</taxon>
    </lineage>
</organism>
<dbReference type="RefSeq" id="WP_258386051.1">
    <property type="nucleotide sequence ID" value="NZ_CP091430.1"/>
</dbReference>
<keyword evidence="3" id="KW-1185">Reference proteome</keyword>
<evidence type="ECO:0000313" key="3">
    <source>
        <dbReference type="Proteomes" id="UP001057877"/>
    </source>
</evidence>
<gene>
    <name evidence="2" type="ORF">L1F29_32140</name>
</gene>
<dbReference type="InterPro" id="IPR052396">
    <property type="entry name" value="Meiotic_Drive_Suppr_Kinase"/>
</dbReference>
<proteinExistence type="predicted"/>
<accession>A0ABY5S7S3</accession>
<dbReference type="GO" id="GO:0004674">
    <property type="term" value="F:protein serine/threonine kinase activity"/>
    <property type="evidence" value="ECO:0007669"/>
    <property type="project" value="UniProtKB-KW"/>
</dbReference>
<evidence type="ECO:0000313" key="2">
    <source>
        <dbReference type="EMBL" id="UVI29981.1"/>
    </source>
</evidence>
<keyword evidence="2" id="KW-0418">Kinase</keyword>
<dbReference type="SUPFAM" id="SSF56112">
    <property type="entry name" value="Protein kinase-like (PK-like)"/>
    <property type="match status" value="1"/>
</dbReference>
<reference evidence="2" key="1">
    <citation type="submission" date="2022-01" db="EMBL/GenBank/DDBJ databases">
        <title>Paenibacillus spongiae sp. nov., isolated from marine sponge.</title>
        <authorList>
            <person name="Li Z."/>
            <person name="Zhang M."/>
        </authorList>
    </citation>
    <scope>NUCLEOTIDE SEQUENCE</scope>
    <source>
        <strain evidence="2">PHS-Z3</strain>
    </source>
</reference>
<keyword evidence="2" id="KW-0808">Transferase</keyword>
<dbReference type="PANTHER" id="PTHR37171:SF1">
    <property type="entry name" value="SERINE_THREONINE-PROTEIN KINASE YRZF-RELATED"/>
    <property type="match status" value="1"/>
</dbReference>
<dbReference type="PANTHER" id="PTHR37171">
    <property type="entry name" value="SERINE/THREONINE-PROTEIN KINASE YRZF-RELATED"/>
    <property type="match status" value="1"/>
</dbReference>